<evidence type="ECO:0000256" key="1">
    <source>
        <dbReference type="SAM" id="MobiDB-lite"/>
    </source>
</evidence>
<sequence length="213" mass="23389">MVRSTNLPTLLSFAILLFLLDSGACLSTSHLKKNAPSGKNGCREGTQTAMSVEDSRDRVTQSDDVSPNMSHNGRSRRCFFGTFAAVAISPLVSNPSEASAAGFSFGSITTNADGSSDPFQPDLSRSDAFLRLPRERALTLVEKEIKSVQELEDDRLRQCEDRGQFWEQCFIYGMRDNEIKGTRGPVDYQMVAPEAALEPVKMGKGSKTKVPTW</sequence>
<proteinExistence type="predicted"/>
<feature type="chain" id="PRO_5030160127" evidence="2">
    <location>
        <begin position="26"/>
        <end position="213"/>
    </location>
</feature>
<name>A0A6U3S259_9STRA</name>
<feature type="region of interest" description="Disordered" evidence="1">
    <location>
        <begin position="33"/>
        <end position="71"/>
    </location>
</feature>
<gene>
    <name evidence="3" type="ORF">DBRI1063_LOCUS16184</name>
</gene>
<organism evidence="3">
    <name type="scientific">Ditylum brightwellii</name>
    <dbReference type="NCBI Taxonomy" id="49249"/>
    <lineage>
        <taxon>Eukaryota</taxon>
        <taxon>Sar</taxon>
        <taxon>Stramenopiles</taxon>
        <taxon>Ochrophyta</taxon>
        <taxon>Bacillariophyta</taxon>
        <taxon>Mediophyceae</taxon>
        <taxon>Lithodesmiophycidae</taxon>
        <taxon>Lithodesmiales</taxon>
        <taxon>Lithodesmiaceae</taxon>
        <taxon>Ditylum</taxon>
    </lineage>
</organism>
<accession>A0A6U3S259</accession>
<reference evidence="3" key="1">
    <citation type="submission" date="2021-01" db="EMBL/GenBank/DDBJ databases">
        <authorList>
            <person name="Corre E."/>
            <person name="Pelletier E."/>
            <person name="Niang G."/>
            <person name="Scheremetjew M."/>
            <person name="Finn R."/>
            <person name="Kale V."/>
            <person name="Holt S."/>
            <person name="Cochrane G."/>
            <person name="Meng A."/>
            <person name="Brown T."/>
            <person name="Cohen L."/>
        </authorList>
    </citation>
    <scope>NUCLEOTIDE SEQUENCE</scope>
    <source>
        <strain evidence="3">Pop2</strain>
    </source>
</reference>
<protein>
    <submittedName>
        <fullName evidence="3">Uncharacterized protein</fullName>
    </submittedName>
</protein>
<feature type="compositionally biased region" description="Polar residues" evidence="1">
    <location>
        <begin position="62"/>
        <end position="71"/>
    </location>
</feature>
<dbReference type="EMBL" id="HBGN01025285">
    <property type="protein sequence ID" value="CAD9340262.1"/>
    <property type="molecule type" value="Transcribed_RNA"/>
</dbReference>
<dbReference type="AlphaFoldDB" id="A0A6U3S259"/>
<evidence type="ECO:0000256" key="2">
    <source>
        <dbReference type="SAM" id="SignalP"/>
    </source>
</evidence>
<keyword evidence="2" id="KW-0732">Signal</keyword>
<evidence type="ECO:0000313" key="3">
    <source>
        <dbReference type="EMBL" id="CAD9340262.1"/>
    </source>
</evidence>
<feature type="signal peptide" evidence="2">
    <location>
        <begin position="1"/>
        <end position="25"/>
    </location>
</feature>